<dbReference type="PANTHER" id="PTHR33571:SF14">
    <property type="entry name" value="PROTEIN ADENYLYLTRANSFERASE MJ0435-RELATED"/>
    <property type="match status" value="1"/>
</dbReference>
<dbReference type="GO" id="GO:0005524">
    <property type="term" value="F:ATP binding"/>
    <property type="evidence" value="ECO:0007669"/>
    <property type="project" value="UniProtKB-KW"/>
</dbReference>
<keyword evidence="6" id="KW-0547">Nucleotide-binding</keyword>
<evidence type="ECO:0000256" key="3">
    <source>
        <dbReference type="ARBA" id="ARBA00022679"/>
    </source>
</evidence>
<evidence type="ECO:0000313" key="12">
    <source>
        <dbReference type="Proteomes" id="UP000451233"/>
    </source>
</evidence>
<sequence length="97" mass="11520">MYTRERIIDILQQHKAALIRKYPISELGLFGSFARGDYREDSDIDILVDFNDRIDGFDYIRLAHEFEDIFQHKIDMVSRRGIKAGYLPYVERTLIHV</sequence>
<dbReference type="EMBL" id="WVHS01000003">
    <property type="protein sequence ID" value="MXV16544.1"/>
    <property type="molecule type" value="Genomic_DNA"/>
</dbReference>
<keyword evidence="8" id="KW-0460">Magnesium</keyword>
<dbReference type="InterPro" id="IPR052038">
    <property type="entry name" value="Type-VII_TA_antitoxin"/>
</dbReference>
<evidence type="ECO:0000256" key="1">
    <source>
        <dbReference type="ARBA" id="ARBA00001946"/>
    </source>
</evidence>
<protein>
    <submittedName>
        <fullName evidence="11">DNA polymerase subunit beta</fullName>
    </submittedName>
</protein>
<evidence type="ECO:0000256" key="5">
    <source>
        <dbReference type="ARBA" id="ARBA00022723"/>
    </source>
</evidence>
<evidence type="ECO:0000256" key="4">
    <source>
        <dbReference type="ARBA" id="ARBA00022695"/>
    </source>
</evidence>
<comment type="cofactor">
    <cofactor evidence="1">
        <name>Mg(2+)</name>
        <dbReference type="ChEBI" id="CHEBI:18420"/>
    </cofactor>
</comment>
<keyword evidence="12" id="KW-1185">Reference proteome</keyword>
<dbReference type="Proteomes" id="UP000451233">
    <property type="component" value="Unassembled WGS sequence"/>
</dbReference>
<keyword evidence="3" id="KW-0808">Transferase</keyword>
<dbReference type="AlphaFoldDB" id="A0A7K1XZU9"/>
<keyword evidence="2" id="KW-1277">Toxin-antitoxin system</keyword>
<dbReference type="RefSeq" id="WP_160907532.1">
    <property type="nucleotide sequence ID" value="NZ_WVHS01000003.1"/>
</dbReference>
<evidence type="ECO:0000256" key="2">
    <source>
        <dbReference type="ARBA" id="ARBA00022649"/>
    </source>
</evidence>
<dbReference type="GO" id="GO:0016779">
    <property type="term" value="F:nucleotidyltransferase activity"/>
    <property type="evidence" value="ECO:0007669"/>
    <property type="project" value="UniProtKB-KW"/>
</dbReference>
<keyword evidence="5" id="KW-0479">Metal-binding</keyword>
<gene>
    <name evidence="11" type="ORF">GS398_14650</name>
</gene>
<keyword evidence="7" id="KW-0067">ATP-binding</keyword>
<evidence type="ECO:0000259" key="10">
    <source>
        <dbReference type="Pfam" id="PF01909"/>
    </source>
</evidence>
<accession>A0A7K1XZU9</accession>
<evidence type="ECO:0000256" key="6">
    <source>
        <dbReference type="ARBA" id="ARBA00022741"/>
    </source>
</evidence>
<keyword evidence="4" id="KW-0548">Nucleotidyltransferase</keyword>
<evidence type="ECO:0000256" key="9">
    <source>
        <dbReference type="ARBA" id="ARBA00038276"/>
    </source>
</evidence>
<evidence type="ECO:0000256" key="7">
    <source>
        <dbReference type="ARBA" id="ARBA00022840"/>
    </source>
</evidence>
<name>A0A7K1XZU9_9SPHI</name>
<reference evidence="11 12" key="1">
    <citation type="submission" date="2019-11" db="EMBL/GenBank/DDBJ databases">
        <title>Pedobacter sp. HMF7056 Genome sequencing and assembly.</title>
        <authorList>
            <person name="Kang H."/>
            <person name="Kim H."/>
            <person name="Joh K."/>
        </authorList>
    </citation>
    <scope>NUCLEOTIDE SEQUENCE [LARGE SCALE GENOMIC DNA]</scope>
    <source>
        <strain evidence="11 12">HMF7056</strain>
    </source>
</reference>
<feature type="domain" description="Polymerase nucleotidyl transferase" evidence="10">
    <location>
        <begin position="12"/>
        <end position="88"/>
    </location>
</feature>
<evidence type="ECO:0000256" key="8">
    <source>
        <dbReference type="ARBA" id="ARBA00022842"/>
    </source>
</evidence>
<evidence type="ECO:0000313" key="11">
    <source>
        <dbReference type="EMBL" id="MXV16544.1"/>
    </source>
</evidence>
<dbReference type="CDD" id="cd05403">
    <property type="entry name" value="NT_KNTase_like"/>
    <property type="match status" value="1"/>
</dbReference>
<dbReference type="GO" id="GO:0046872">
    <property type="term" value="F:metal ion binding"/>
    <property type="evidence" value="ECO:0007669"/>
    <property type="project" value="UniProtKB-KW"/>
</dbReference>
<organism evidence="11 12">
    <name type="scientific">Hufsiella ginkgonis</name>
    <dbReference type="NCBI Taxonomy" id="2695274"/>
    <lineage>
        <taxon>Bacteria</taxon>
        <taxon>Pseudomonadati</taxon>
        <taxon>Bacteroidota</taxon>
        <taxon>Sphingobacteriia</taxon>
        <taxon>Sphingobacteriales</taxon>
        <taxon>Sphingobacteriaceae</taxon>
        <taxon>Hufsiella</taxon>
    </lineage>
</organism>
<dbReference type="InterPro" id="IPR043519">
    <property type="entry name" value="NT_sf"/>
</dbReference>
<comment type="caution">
    <text evidence="11">The sequence shown here is derived from an EMBL/GenBank/DDBJ whole genome shotgun (WGS) entry which is preliminary data.</text>
</comment>
<dbReference type="Gene3D" id="3.30.460.10">
    <property type="entry name" value="Beta Polymerase, domain 2"/>
    <property type="match status" value="1"/>
</dbReference>
<proteinExistence type="inferred from homology"/>
<dbReference type="InterPro" id="IPR002934">
    <property type="entry name" value="Polymerase_NTP_transf_dom"/>
</dbReference>
<comment type="similarity">
    <text evidence="9">Belongs to the MntA antitoxin family.</text>
</comment>
<dbReference type="PANTHER" id="PTHR33571">
    <property type="entry name" value="SSL8005 PROTEIN"/>
    <property type="match status" value="1"/>
</dbReference>
<dbReference type="Pfam" id="PF01909">
    <property type="entry name" value="NTP_transf_2"/>
    <property type="match status" value="1"/>
</dbReference>
<dbReference type="SUPFAM" id="SSF81301">
    <property type="entry name" value="Nucleotidyltransferase"/>
    <property type="match status" value="1"/>
</dbReference>